<keyword evidence="2" id="KW-1185">Reference proteome</keyword>
<organism evidence="1 2">
    <name type="scientific">Mycena rosella</name>
    <name type="common">Pink bonnet</name>
    <name type="synonym">Agaricus rosellus</name>
    <dbReference type="NCBI Taxonomy" id="1033263"/>
    <lineage>
        <taxon>Eukaryota</taxon>
        <taxon>Fungi</taxon>
        <taxon>Dikarya</taxon>
        <taxon>Basidiomycota</taxon>
        <taxon>Agaricomycotina</taxon>
        <taxon>Agaricomycetes</taxon>
        <taxon>Agaricomycetidae</taxon>
        <taxon>Agaricales</taxon>
        <taxon>Marasmiineae</taxon>
        <taxon>Mycenaceae</taxon>
        <taxon>Mycena</taxon>
    </lineage>
</organism>
<dbReference type="AlphaFoldDB" id="A0AAD7H159"/>
<comment type="caution">
    <text evidence="1">The sequence shown here is derived from an EMBL/GenBank/DDBJ whole genome shotgun (WGS) entry which is preliminary data.</text>
</comment>
<evidence type="ECO:0000313" key="2">
    <source>
        <dbReference type="Proteomes" id="UP001221757"/>
    </source>
</evidence>
<accession>A0AAD7H159</accession>
<name>A0AAD7H159_MYCRO</name>
<evidence type="ECO:0000313" key="1">
    <source>
        <dbReference type="EMBL" id="KAJ7709589.1"/>
    </source>
</evidence>
<reference evidence="1" key="1">
    <citation type="submission" date="2023-03" db="EMBL/GenBank/DDBJ databases">
        <title>Massive genome expansion in bonnet fungi (Mycena s.s.) driven by repeated elements and novel gene families across ecological guilds.</title>
        <authorList>
            <consortium name="Lawrence Berkeley National Laboratory"/>
            <person name="Harder C.B."/>
            <person name="Miyauchi S."/>
            <person name="Viragh M."/>
            <person name="Kuo A."/>
            <person name="Thoen E."/>
            <person name="Andreopoulos B."/>
            <person name="Lu D."/>
            <person name="Skrede I."/>
            <person name="Drula E."/>
            <person name="Henrissat B."/>
            <person name="Morin E."/>
            <person name="Kohler A."/>
            <person name="Barry K."/>
            <person name="LaButti K."/>
            <person name="Morin E."/>
            <person name="Salamov A."/>
            <person name="Lipzen A."/>
            <person name="Mereny Z."/>
            <person name="Hegedus B."/>
            <person name="Baldrian P."/>
            <person name="Stursova M."/>
            <person name="Weitz H."/>
            <person name="Taylor A."/>
            <person name="Grigoriev I.V."/>
            <person name="Nagy L.G."/>
            <person name="Martin F."/>
            <person name="Kauserud H."/>
        </authorList>
    </citation>
    <scope>NUCLEOTIDE SEQUENCE</scope>
    <source>
        <strain evidence="1">CBHHK067</strain>
    </source>
</reference>
<dbReference type="EMBL" id="JARKIE010000002">
    <property type="protein sequence ID" value="KAJ7709589.1"/>
    <property type="molecule type" value="Genomic_DNA"/>
</dbReference>
<sequence length="214" mass="23905">MFGDNPNLPSLRHHLLSLQPCKRDGLLSLFIKRLPAHRDGEMDPSSIIKNSLTHLEKLLKTSSTFDSVRSYLKTYAATGSETGRYDPFVRAGNAALQSLKNDQISNGLLGECADSLIFWRNDPDEHIHPLKPEPNIPLIRASAIINHFSNKLSWDEIRDILAPQAPQQRQFKFTPKCNDILTCAEFKLARGASYAVQMLSRPAIANVVNLLMSG</sequence>
<gene>
    <name evidence="1" type="ORF">B0H17DRAFT_1028413</name>
</gene>
<dbReference type="Proteomes" id="UP001221757">
    <property type="component" value="Unassembled WGS sequence"/>
</dbReference>
<proteinExistence type="predicted"/>
<protein>
    <submittedName>
        <fullName evidence="1">Uncharacterized protein</fullName>
    </submittedName>
</protein>